<dbReference type="SMART" id="SM00279">
    <property type="entry name" value="HhH2"/>
    <property type="match status" value="1"/>
</dbReference>
<evidence type="ECO:0000313" key="19">
    <source>
        <dbReference type="Proteomes" id="UP000286921"/>
    </source>
</evidence>
<keyword evidence="13" id="KW-0539">Nucleus</keyword>
<evidence type="ECO:0000256" key="2">
    <source>
        <dbReference type="ARBA" id="ARBA00004123"/>
    </source>
</evidence>
<dbReference type="SUPFAM" id="SSF47807">
    <property type="entry name" value="5' to 3' exonuclease, C-terminal subdomain"/>
    <property type="match status" value="1"/>
</dbReference>
<evidence type="ECO:0000256" key="9">
    <source>
        <dbReference type="ARBA" id="ARBA00022842"/>
    </source>
</evidence>
<dbReference type="EMBL" id="BDHI01000021">
    <property type="protein sequence ID" value="GCB25240.1"/>
    <property type="molecule type" value="Genomic_DNA"/>
</dbReference>
<dbReference type="SUPFAM" id="SSF88723">
    <property type="entry name" value="PIN domain-like"/>
    <property type="match status" value="1"/>
</dbReference>
<feature type="domain" description="XPG N-terminal" evidence="17">
    <location>
        <begin position="1"/>
        <end position="99"/>
    </location>
</feature>
<evidence type="ECO:0000256" key="11">
    <source>
        <dbReference type="ARBA" id="ARBA00023125"/>
    </source>
</evidence>
<dbReference type="Gene3D" id="3.40.50.1010">
    <property type="entry name" value="5'-nuclease"/>
    <property type="match status" value="1"/>
</dbReference>
<dbReference type="CDD" id="cd09908">
    <property type="entry name" value="H3TH_EXO1"/>
    <property type="match status" value="1"/>
</dbReference>
<dbReference type="InterPro" id="IPR006086">
    <property type="entry name" value="XPG-I_dom"/>
</dbReference>
<dbReference type="InterPro" id="IPR037315">
    <property type="entry name" value="EXO1_H3TH"/>
</dbReference>
<name>A0A401L161_ASPAW</name>
<feature type="compositionally biased region" description="Polar residues" evidence="14">
    <location>
        <begin position="596"/>
        <end position="608"/>
    </location>
</feature>
<keyword evidence="19" id="KW-1185">Reference proteome</keyword>
<comment type="similarity">
    <text evidence="3">Belongs to the XPG/RAD2 endonuclease family. EXO1 subfamily.</text>
</comment>
<feature type="compositionally biased region" description="Polar residues" evidence="14">
    <location>
        <begin position="542"/>
        <end position="554"/>
    </location>
</feature>
<dbReference type="GO" id="GO:0035312">
    <property type="term" value="F:5'-3' DNA exonuclease activity"/>
    <property type="evidence" value="ECO:0007669"/>
    <property type="project" value="InterPro"/>
</dbReference>
<keyword evidence="15" id="KW-0812">Transmembrane</keyword>
<keyword evidence="6" id="KW-0227">DNA damage</keyword>
<organism evidence="18 19">
    <name type="scientific">Aspergillus awamori</name>
    <name type="common">Black koji mold</name>
    <dbReference type="NCBI Taxonomy" id="105351"/>
    <lineage>
        <taxon>Eukaryota</taxon>
        <taxon>Fungi</taxon>
        <taxon>Dikarya</taxon>
        <taxon>Ascomycota</taxon>
        <taxon>Pezizomycotina</taxon>
        <taxon>Eurotiomycetes</taxon>
        <taxon>Eurotiomycetidae</taxon>
        <taxon>Eurotiales</taxon>
        <taxon>Aspergillaceae</taxon>
        <taxon>Aspergillus</taxon>
    </lineage>
</organism>
<dbReference type="InterPro" id="IPR006085">
    <property type="entry name" value="XPG_DNA_repair_N"/>
</dbReference>
<dbReference type="Proteomes" id="UP000286921">
    <property type="component" value="Unassembled WGS sequence"/>
</dbReference>
<dbReference type="STRING" id="105351.A0A401L161"/>
<keyword evidence="15" id="KW-1133">Transmembrane helix</keyword>
<feature type="transmembrane region" description="Helical" evidence="15">
    <location>
        <begin position="930"/>
        <end position="951"/>
    </location>
</feature>
<evidence type="ECO:0000313" key="18">
    <source>
        <dbReference type="EMBL" id="GCB25240.1"/>
    </source>
</evidence>
<evidence type="ECO:0000256" key="3">
    <source>
        <dbReference type="ARBA" id="ARBA00010563"/>
    </source>
</evidence>
<evidence type="ECO:0000256" key="5">
    <source>
        <dbReference type="ARBA" id="ARBA00022723"/>
    </source>
</evidence>
<dbReference type="FunFam" id="3.40.50.1010:FF:000002">
    <property type="entry name" value="Exonuclease 1, putative"/>
    <property type="match status" value="1"/>
</dbReference>
<dbReference type="GO" id="GO:0005634">
    <property type="term" value="C:nucleus"/>
    <property type="evidence" value="ECO:0007669"/>
    <property type="project" value="UniProtKB-SubCell"/>
</dbReference>
<feature type="region of interest" description="Disordered" evidence="14">
    <location>
        <begin position="700"/>
        <end position="740"/>
    </location>
</feature>
<gene>
    <name evidence="18" type="ORF">AAWM_08125</name>
</gene>
<accession>A0A401L161</accession>
<comment type="subcellular location">
    <subcellularLocation>
        <location evidence="2">Nucleus</location>
    </subcellularLocation>
</comment>
<keyword evidence="8" id="KW-0269">Exonuclease</keyword>
<keyword evidence="5" id="KW-0479">Metal-binding</keyword>
<evidence type="ECO:0000256" key="8">
    <source>
        <dbReference type="ARBA" id="ARBA00022839"/>
    </source>
</evidence>
<dbReference type="Pfam" id="PF12351">
    <property type="entry name" value="Fig1"/>
    <property type="match status" value="1"/>
</dbReference>
<comment type="caution">
    <text evidence="18">The sequence shown here is derived from an EMBL/GenBank/DDBJ whole genome shotgun (WGS) entry which is preliminary data.</text>
</comment>
<dbReference type="PRINTS" id="PR00853">
    <property type="entry name" value="XPGRADSUPER"/>
</dbReference>
<protein>
    <submittedName>
        <fullName evidence="18">Exodeoxyribonuclease 1</fullName>
    </submittedName>
</protein>
<dbReference type="GO" id="GO:0017108">
    <property type="term" value="F:5'-flap endonuclease activity"/>
    <property type="evidence" value="ECO:0007669"/>
    <property type="project" value="TreeGrafter"/>
</dbReference>
<dbReference type="GO" id="GO:0003677">
    <property type="term" value="F:DNA binding"/>
    <property type="evidence" value="ECO:0007669"/>
    <property type="project" value="UniProtKB-KW"/>
</dbReference>
<evidence type="ECO:0000259" key="16">
    <source>
        <dbReference type="SMART" id="SM00484"/>
    </source>
</evidence>
<dbReference type="InterPro" id="IPR019974">
    <property type="entry name" value="XPG_CS"/>
</dbReference>
<dbReference type="SMART" id="SM00485">
    <property type="entry name" value="XPGN"/>
    <property type="match status" value="1"/>
</dbReference>
<evidence type="ECO:0000256" key="4">
    <source>
        <dbReference type="ARBA" id="ARBA00022722"/>
    </source>
</evidence>
<dbReference type="AlphaFoldDB" id="A0A401L161"/>
<keyword evidence="9" id="KW-0460">Magnesium</keyword>
<feature type="transmembrane region" description="Helical" evidence="15">
    <location>
        <begin position="981"/>
        <end position="1004"/>
    </location>
</feature>
<dbReference type="PROSITE" id="PS00841">
    <property type="entry name" value="XPG_1"/>
    <property type="match status" value="1"/>
</dbReference>
<feature type="transmembrane region" description="Helical" evidence="15">
    <location>
        <begin position="884"/>
        <end position="909"/>
    </location>
</feature>
<feature type="transmembrane region" description="Helical" evidence="15">
    <location>
        <begin position="761"/>
        <end position="784"/>
    </location>
</feature>
<evidence type="ECO:0000256" key="13">
    <source>
        <dbReference type="ARBA" id="ARBA00023242"/>
    </source>
</evidence>
<dbReference type="InterPro" id="IPR029060">
    <property type="entry name" value="PIN-like_dom_sf"/>
</dbReference>
<evidence type="ECO:0000256" key="15">
    <source>
        <dbReference type="SAM" id="Phobius"/>
    </source>
</evidence>
<comment type="cofactor">
    <cofactor evidence="1">
        <name>Mg(2+)</name>
        <dbReference type="ChEBI" id="CHEBI:18420"/>
    </cofactor>
</comment>
<evidence type="ECO:0000256" key="6">
    <source>
        <dbReference type="ARBA" id="ARBA00022763"/>
    </source>
</evidence>
<keyword evidence="12" id="KW-0234">DNA repair</keyword>
<reference evidence="18 19" key="1">
    <citation type="submission" date="2016-09" db="EMBL/GenBank/DDBJ databases">
        <title>Aspergillus awamori IFM 58123T.</title>
        <authorList>
            <person name="Kusuya Y."/>
            <person name="Shimizu M."/>
            <person name="Takahashi H."/>
            <person name="Yaguchi T."/>
        </authorList>
    </citation>
    <scope>NUCLEOTIDE SEQUENCE [LARGE SCALE GENOMIC DNA]</scope>
    <source>
        <strain evidence="18 19">IFM 58123</strain>
    </source>
</reference>
<dbReference type="FunFam" id="1.10.150.20:FF:000011">
    <property type="entry name" value="exonuclease 1"/>
    <property type="match status" value="1"/>
</dbReference>
<feature type="compositionally biased region" description="Low complexity" evidence="14">
    <location>
        <begin position="555"/>
        <end position="571"/>
    </location>
</feature>
<evidence type="ECO:0000256" key="10">
    <source>
        <dbReference type="ARBA" id="ARBA00022881"/>
    </source>
</evidence>
<dbReference type="Pfam" id="PF00867">
    <property type="entry name" value="XPG_I"/>
    <property type="match status" value="1"/>
</dbReference>
<dbReference type="GO" id="GO:0046872">
    <property type="term" value="F:metal ion binding"/>
    <property type="evidence" value="ECO:0007669"/>
    <property type="project" value="UniProtKB-KW"/>
</dbReference>
<evidence type="ECO:0000256" key="7">
    <source>
        <dbReference type="ARBA" id="ARBA00022801"/>
    </source>
</evidence>
<dbReference type="InterPro" id="IPR006084">
    <property type="entry name" value="XPG/Rad2"/>
</dbReference>
<feature type="region of interest" description="Disordered" evidence="14">
    <location>
        <begin position="624"/>
        <end position="645"/>
    </location>
</feature>
<evidence type="ECO:0000259" key="17">
    <source>
        <dbReference type="SMART" id="SM00485"/>
    </source>
</evidence>
<proteinExistence type="inferred from homology"/>
<keyword evidence="7" id="KW-0378">Hydrolase</keyword>
<feature type="region of interest" description="Disordered" evidence="14">
    <location>
        <begin position="469"/>
        <end position="608"/>
    </location>
</feature>
<dbReference type="GO" id="GO:0016020">
    <property type="term" value="C:membrane"/>
    <property type="evidence" value="ECO:0007669"/>
    <property type="project" value="InterPro"/>
</dbReference>
<dbReference type="CDD" id="cd09857">
    <property type="entry name" value="PIN_EXO1"/>
    <property type="match status" value="1"/>
</dbReference>
<dbReference type="Gene3D" id="1.10.150.20">
    <property type="entry name" value="5' to 3' exonuclease, C-terminal subdomain"/>
    <property type="match status" value="1"/>
</dbReference>
<sequence length="1012" mass="109925">MGIKGLHGLLKSIQKPCHLKKFSGQTLGIDAYGWLHRGTVACAVDLVLERPTRKHIDFVLNRVRMLLYFGVTPYLVFDGDELPSKAGTEVERQKRRQDSKALGLELQRKGRIAEAYQELQKAVDVTPLMARELIEELKKINVQYVVAPYEADAQLAYLERQGVISGIISEDSDLLVFGAKRLLSKLDQHGDCIEINRADFSACREVSLIGWTDDDFRRMCILSGCDYLPNIARLGLKTAYRSIRKYKNVERALRMLQFDGQYHVPSDYLDNFRQAELTFLYQRVFCPKAGKLVTLTPPEAEINLEDLTFIGGDVEPDIAVGVARGDLDPTTKEPLVLKPSLAAKPADKRLANTISRRQTLGSSAELKPNKPINSFFTPKRVPLAELDPNSLSPSPSQQRLLQRHANSSWDSVPAPSRPALIRSASSVGSSNRASSPLIRSVERNAFLAHASRTSNLQPAKRQRLCSDAEEANLPNPPDCRSRFFSGSVDDSSPSAQKATRTKKARKSTLDVFSDDSAEDLMTQLPDPSHATETPRVEIQIIGDNNSSISGRSIQTPAAATSGSGASESPAANCKDPTEKQSFSTAEQASEKRSNAVDDSSTPDLVPNANSATLSKYVFQAGNVSVSPRNDKHGGKGHQSGSLDEHMVPTGVRHGLLGNSPRRQRTTPLQRLGQSALARSRSLNCVSPSLAAFRASKTPTKSPAVAKLDSNPVRSLATPSQGSEDMIIPDSEDEESEGETQAPVGLASFDVRRFSFMGVLQLVGYHHVLMIIIAVAIILLSLLLAGCSSSSPQIPDIFLISMYYERYKPTFNLAQVDPGVVTATANIVGGAEMEVRVGYFGICVQPDAGSYICNSNATALAEIVTVDQDPLNLIWVASTFKDAVVFPYLLILAVILAFFCFVILATFPGWHDELDPSGSEIEARPIPSRPVSQAALALTFVASVFVLVSVLWQHTASVAASTIVQDLGNGSVKSGVGTSAMVLGWFGFGLLVVVTIGLLVMILSVKLIQQLTD</sequence>
<evidence type="ECO:0000256" key="14">
    <source>
        <dbReference type="SAM" id="MobiDB-lite"/>
    </source>
</evidence>
<evidence type="ECO:0000256" key="1">
    <source>
        <dbReference type="ARBA" id="ARBA00001946"/>
    </source>
</evidence>
<dbReference type="GO" id="GO:0006281">
    <property type="term" value="P:DNA repair"/>
    <property type="evidence" value="ECO:0007669"/>
    <property type="project" value="UniProtKB-KW"/>
</dbReference>
<keyword evidence="11" id="KW-0238">DNA-binding</keyword>
<keyword evidence="15" id="KW-0472">Membrane</keyword>
<keyword evidence="10" id="KW-0267">Excision nuclease</keyword>
<evidence type="ECO:0000256" key="12">
    <source>
        <dbReference type="ARBA" id="ARBA00023204"/>
    </source>
</evidence>
<dbReference type="InterPro" id="IPR008918">
    <property type="entry name" value="HhH2"/>
</dbReference>
<dbReference type="PANTHER" id="PTHR11081">
    <property type="entry name" value="FLAP ENDONUCLEASE FAMILY MEMBER"/>
    <property type="match status" value="1"/>
</dbReference>
<feature type="domain" description="XPG-I" evidence="16">
    <location>
        <begin position="138"/>
        <end position="208"/>
    </location>
</feature>
<dbReference type="SMART" id="SM00484">
    <property type="entry name" value="XPGI"/>
    <property type="match status" value="1"/>
</dbReference>
<feature type="compositionally biased region" description="Low complexity" evidence="14">
    <location>
        <begin position="390"/>
        <end position="400"/>
    </location>
</feature>
<dbReference type="InterPro" id="IPR044752">
    <property type="entry name" value="PIN-like_EXO1"/>
</dbReference>
<dbReference type="InterPro" id="IPR033481">
    <property type="entry name" value="Dni1/Fig1"/>
</dbReference>
<feature type="region of interest" description="Disordered" evidence="14">
    <location>
        <begin position="384"/>
        <end position="415"/>
    </location>
</feature>
<keyword evidence="4" id="KW-0540">Nuclease</keyword>
<dbReference type="PANTHER" id="PTHR11081:SF65">
    <property type="entry name" value="DNA DAMAGE-INDUCIBLE PROTEIN DIN7-RELATED"/>
    <property type="match status" value="1"/>
</dbReference>
<dbReference type="Pfam" id="PF00752">
    <property type="entry name" value="XPG_N"/>
    <property type="match status" value="1"/>
</dbReference>
<dbReference type="InterPro" id="IPR036279">
    <property type="entry name" value="5-3_exonuclease_C_sf"/>
</dbReference>